<organism evidence="2 3">
    <name type="scientific">Gracilimonas mengyeensis</name>
    <dbReference type="NCBI Taxonomy" id="1302730"/>
    <lineage>
        <taxon>Bacteria</taxon>
        <taxon>Pseudomonadati</taxon>
        <taxon>Balneolota</taxon>
        <taxon>Balneolia</taxon>
        <taxon>Balneolales</taxon>
        <taxon>Balneolaceae</taxon>
        <taxon>Gracilimonas</taxon>
    </lineage>
</organism>
<sequence length="406" mass="47335">MNIYRMEERMGKPKSGCLSTIKKVFIASFIVLGIVMAGMALYNLSLPEASPYLSELSDTEQNRLSEITHLRKTLGNEVWPGWGDQEIPILLYNESYAFLTGIDDPAPGWKKVPYSSFHGTYWEATSGKMPYFRQPLPENGETPQAFIVQIGYTFAASMTTKTWTQIQLIKMIRDDLPNILKPVMPYQLLVNKFDSDWHVAGILHESFHAFQANVAYDRLLEAEKCAVLEDTYPWNDAAFRNKWVEERRLLAKAIEEKDPRKFKQDVQQWLIMRQDRQSTIDSTLVHYEKNREWLEGMAKYAELNIWLKASEESYKPLPGMQKDDDFSFYQNANDHKVQEIRQLSSDLSFSETMFYYSGWAQAEILDRLYPNWRSLVFEPDVFLDDLIAESMEGQPVAEHNPKWKLW</sequence>
<dbReference type="EMBL" id="FXTP01000002">
    <property type="protein sequence ID" value="SMO46629.1"/>
    <property type="molecule type" value="Genomic_DNA"/>
</dbReference>
<evidence type="ECO:0000313" key="3">
    <source>
        <dbReference type="Proteomes" id="UP000317557"/>
    </source>
</evidence>
<name>A0A521BHW2_9BACT</name>
<keyword evidence="1" id="KW-0812">Transmembrane</keyword>
<reference evidence="2 3" key="1">
    <citation type="submission" date="2017-05" db="EMBL/GenBank/DDBJ databases">
        <authorList>
            <person name="Varghese N."/>
            <person name="Submissions S."/>
        </authorList>
    </citation>
    <scope>NUCLEOTIDE SEQUENCE [LARGE SCALE GENOMIC DNA]</scope>
    <source>
        <strain evidence="2 3">DSM 21985</strain>
    </source>
</reference>
<keyword evidence="1" id="KW-0472">Membrane</keyword>
<dbReference type="AlphaFoldDB" id="A0A521BHW2"/>
<gene>
    <name evidence="2" type="ORF">SAMN06265219_102295</name>
</gene>
<feature type="transmembrane region" description="Helical" evidence="1">
    <location>
        <begin position="21"/>
        <end position="42"/>
    </location>
</feature>
<keyword evidence="3" id="KW-1185">Reference proteome</keyword>
<dbReference type="RefSeq" id="WP_142453296.1">
    <property type="nucleotide sequence ID" value="NZ_FXTP01000002.1"/>
</dbReference>
<proteinExistence type="predicted"/>
<evidence type="ECO:0000256" key="1">
    <source>
        <dbReference type="SAM" id="Phobius"/>
    </source>
</evidence>
<dbReference type="Proteomes" id="UP000317557">
    <property type="component" value="Unassembled WGS sequence"/>
</dbReference>
<protein>
    <submittedName>
        <fullName evidence="2">Uncharacterized protein</fullName>
    </submittedName>
</protein>
<keyword evidence="1" id="KW-1133">Transmembrane helix</keyword>
<dbReference type="OrthoDB" id="1491184at2"/>
<accession>A0A521BHW2</accession>
<evidence type="ECO:0000313" key="2">
    <source>
        <dbReference type="EMBL" id="SMO46629.1"/>
    </source>
</evidence>